<dbReference type="Pfam" id="PF00168">
    <property type="entry name" value="C2"/>
    <property type="match status" value="1"/>
</dbReference>
<dbReference type="EMBL" id="JAVLET010000008">
    <property type="protein sequence ID" value="KAL0467956.1"/>
    <property type="molecule type" value="Genomic_DNA"/>
</dbReference>
<dbReference type="SMART" id="SM00239">
    <property type="entry name" value="C2"/>
    <property type="match status" value="1"/>
</dbReference>
<protein>
    <recommendedName>
        <fullName evidence="2">C2 domain-containing protein</fullName>
    </recommendedName>
</protein>
<dbReference type="InterPro" id="IPR000008">
    <property type="entry name" value="C2_dom"/>
</dbReference>
<dbReference type="PANTHER" id="PTHR47800:SF5">
    <property type="entry name" value="FER-1-LIKE PROTEIN 6"/>
    <property type="match status" value="1"/>
</dbReference>
<organism evidence="3 4">
    <name type="scientific">Neurospora intermedia</name>
    <dbReference type="NCBI Taxonomy" id="5142"/>
    <lineage>
        <taxon>Eukaryota</taxon>
        <taxon>Fungi</taxon>
        <taxon>Dikarya</taxon>
        <taxon>Ascomycota</taxon>
        <taxon>Pezizomycotina</taxon>
        <taxon>Sordariomycetes</taxon>
        <taxon>Sordariomycetidae</taxon>
        <taxon>Sordariales</taxon>
        <taxon>Sordariaceae</taxon>
        <taxon>Neurospora</taxon>
    </lineage>
</organism>
<sequence length="598" mass="67627">MALPSAAADHYLEQPTYDDPSEDSSHEQSQNEPQENDDNPPGGFDPTPLPDAPPGYTIKITFHKAINLPVADIQTVSADPYIHATLTADVPKRHPEDPPLTRRTRTIHHSLEPVWEEDWIVANVPTTGFELKCRLYDEDWPDHDDRLGNVTIKVDHLDEDWPGFGLDGKFFEVRKRSGSKRAYFHKGIEALMNGLKWTTPRIHISVNVLGLSDPPHAQMCTLGPTYWVKHFSPMIGRLTGTTAGLDSDDSSNMPQKYDFQANEIQLAGPVPPKLYHRYVEFRPIIGKMFSQKGFRGHILNKVLHKQHRRIYNFDSSTQTGIFAERSKEASVQFLKMAHYAEGGRIFTYVLTLDGLLRFTETGKEFGIDLLSKHTMHSDVATYIACSGEFFIRRISKRHRHHHHPHNMDSSSHHYNDQQESGNGESHTCENGFDHETHDHPSASLETSRDPEDYELIIDNDSGTYRPDKCVLPDLQAFLQSQFPGLHIRALDCGDEEHQKAKKEQLEIKKKEGAKVRMVLNRSPSSSSFSSDDESRLGDLDAMDDDTPRYKSKKERVFEMVEDPSTWRDWVPGVNSGGHGHGHGHAEHAASGNGEGRAE</sequence>
<reference evidence="3 4" key="1">
    <citation type="submission" date="2023-09" db="EMBL/GenBank/DDBJ databases">
        <title>Multi-omics analysis of a traditional fermented food reveals byproduct-associated fungal strains for waste-to-food upcycling.</title>
        <authorList>
            <consortium name="Lawrence Berkeley National Laboratory"/>
            <person name="Rekdal V.M."/>
            <person name="Villalobos-Escobedo J.M."/>
            <person name="Rodriguez-Valeron N."/>
            <person name="Garcia M.O."/>
            <person name="Vasquez D.P."/>
            <person name="Damayanti I."/>
            <person name="Sorensen P.M."/>
            <person name="Baidoo E.E."/>
            <person name="De Carvalho A.C."/>
            <person name="Riley R."/>
            <person name="Lipzen A."/>
            <person name="He G."/>
            <person name="Yan M."/>
            <person name="Haridas S."/>
            <person name="Daum C."/>
            <person name="Yoshinaga Y."/>
            <person name="Ng V."/>
            <person name="Grigoriev I.V."/>
            <person name="Munk R."/>
            <person name="Nuraida L."/>
            <person name="Wijaya C.H."/>
            <person name="Morales P.-C."/>
            <person name="Keasling J.D."/>
        </authorList>
    </citation>
    <scope>NUCLEOTIDE SEQUENCE [LARGE SCALE GENOMIC DNA]</scope>
    <source>
        <strain evidence="3 4">FGSC 2613</strain>
    </source>
</reference>
<name>A0ABR3D5L7_NEUIN</name>
<feature type="region of interest" description="Disordered" evidence="1">
    <location>
        <begin position="566"/>
        <end position="598"/>
    </location>
</feature>
<evidence type="ECO:0000313" key="3">
    <source>
        <dbReference type="EMBL" id="KAL0467956.1"/>
    </source>
</evidence>
<evidence type="ECO:0000259" key="2">
    <source>
        <dbReference type="PROSITE" id="PS50004"/>
    </source>
</evidence>
<comment type="caution">
    <text evidence="3">The sequence shown here is derived from an EMBL/GenBank/DDBJ whole genome shotgun (WGS) entry which is preliminary data.</text>
</comment>
<dbReference type="SUPFAM" id="SSF49562">
    <property type="entry name" value="C2 domain (Calcium/lipid-binding domain, CaLB)"/>
    <property type="match status" value="1"/>
</dbReference>
<dbReference type="InterPro" id="IPR037767">
    <property type="entry name" value="C2A_Mug190-like"/>
</dbReference>
<gene>
    <name evidence="3" type="ORF">QR685DRAFT_503076</name>
</gene>
<feature type="region of interest" description="Disordered" evidence="1">
    <location>
        <begin position="520"/>
        <end position="547"/>
    </location>
</feature>
<feature type="compositionally biased region" description="Basic and acidic residues" evidence="1">
    <location>
        <begin position="431"/>
        <end position="450"/>
    </location>
</feature>
<feature type="region of interest" description="Disordered" evidence="1">
    <location>
        <begin position="400"/>
        <end position="451"/>
    </location>
</feature>
<evidence type="ECO:0000313" key="4">
    <source>
        <dbReference type="Proteomes" id="UP001451303"/>
    </source>
</evidence>
<accession>A0ABR3D5L7</accession>
<feature type="domain" description="C2" evidence="2">
    <location>
        <begin position="40"/>
        <end position="168"/>
    </location>
</feature>
<dbReference type="PROSITE" id="PS50004">
    <property type="entry name" value="C2"/>
    <property type="match status" value="1"/>
</dbReference>
<dbReference type="InterPro" id="IPR035892">
    <property type="entry name" value="C2_domain_sf"/>
</dbReference>
<feature type="region of interest" description="Disordered" evidence="1">
    <location>
        <begin position="1"/>
        <end position="56"/>
    </location>
</feature>
<dbReference type="CDD" id="cd04041">
    <property type="entry name" value="C2A_fungal"/>
    <property type="match status" value="1"/>
</dbReference>
<dbReference type="PANTHER" id="PTHR47800">
    <property type="entry name" value="C2 DOMAIN-CONTAINING PROTEIN"/>
    <property type="match status" value="1"/>
</dbReference>
<dbReference type="Proteomes" id="UP001451303">
    <property type="component" value="Unassembled WGS sequence"/>
</dbReference>
<keyword evidence="4" id="KW-1185">Reference proteome</keyword>
<proteinExistence type="predicted"/>
<evidence type="ECO:0000256" key="1">
    <source>
        <dbReference type="SAM" id="MobiDB-lite"/>
    </source>
</evidence>
<dbReference type="Gene3D" id="2.60.40.150">
    <property type="entry name" value="C2 domain"/>
    <property type="match status" value="1"/>
</dbReference>